<comment type="caution">
    <text evidence="2">The sequence shown here is derived from an EMBL/GenBank/DDBJ whole genome shotgun (WGS) entry which is preliminary data.</text>
</comment>
<evidence type="ECO:0000256" key="1">
    <source>
        <dbReference type="SAM" id="Phobius"/>
    </source>
</evidence>
<reference evidence="2 3" key="1">
    <citation type="journal article" date="2019" name="Int. J. Syst. Evol. Microbiol.">
        <title>The Global Catalogue of Microorganisms (GCM) 10K type strain sequencing project: providing services to taxonomists for standard genome sequencing and annotation.</title>
        <authorList>
            <consortium name="The Broad Institute Genomics Platform"/>
            <consortium name="The Broad Institute Genome Sequencing Center for Infectious Disease"/>
            <person name="Wu L."/>
            <person name="Ma J."/>
        </authorList>
    </citation>
    <scope>NUCLEOTIDE SEQUENCE [LARGE SCALE GENOMIC DNA]</scope>
    <source>
        <strain evidence="2 3">JCM 13250</strain>
    </source>
</reference>
<organism evidence="2 3">
    <name type="scientific">Luedemannella flava</name>
    <dbReference type="NCBI Taxonomy" id="349316"/>
    <lineage>
        <taxon>Bacteria</taxon>
        <taxon>Bacillati</taxon>
        <taxon>Actinomycetota</taxon>
        <taxon>Actinomycetes</taxon>
        <taxon>Micromonosporales</taxon>
        <taxon>Micromonosporaceae</taxon>
        <taxon>Luedemannella</taxon>
    </lineage>
</organism>
<proteinExistence type="predicted"/>
<dbReference type="Proteomes" id="UP001500218">
    <property type="component" value="Unassembled WGS sequence"/>
</dbReference>
<sequence>MTTHLSVGYGTTRRRRLVLLSIYGAMLLPAGCCLGALLSLITTNLFVRSQAENPAWSVACGLLVALPLGAFPVLMMVRITRLAAWLEGTRLTVRQFRTRSVDLRTARSVRLDTILERGPANSAVRSPVMTVVGPEGSVKLMLRGRDGALLPAPEMIALADALSTTACPGAHESATWLRTMATDPRTILM</sequence>
<gene>
    <name evidence="2" type="ORF">GCM10009682_21150</name>
</gene>
<accession>A0ABN2LU26</accession>
<feature type="transmembrane region" description="Helical" evidence="1">
    <location>
        <begin position="20"/>
        <end position="43"/>
    </location>
</feature>
<keyword evidence="1" id="KW-0472">Membrane</keyword>
<protein>
    <submittedName>
        <fullName evidence="2">Uncharacterized protein</fullName>
    </submittedName>
</protein>
<evidence type="ECO:0000313" key="3">
    <source>
        <dbReference type="Proteomes" id="UP001500218"/>
    </source>
</evidence>
<keyword evidence="1" id="KW-0812">Transmembrane</keyword>
<dbReference type="RefSeq" id="WP_344128898.1">
    <property type="nucleotide sequence ID" value="NZ_BAAALT010000053.1"/>
</dbReference>
<feature type="transmembrane region" description="Helical" evidence="1">
    <location>
        <begin position="55"/>
        <end position="77"/>
    </location>
</feature>
<evidence type="ECO:0000313" key="2">
    <source>
        <dbReference type="EMBL" id="GAA1799286.1"/>
    </source>
</evidence>
<dbReference type="EMBL" id="BAAALT010000053">
    <property type="protein sequence ID" value="GAA1799286.1"/>
    <property type="molecule type" value="Genomic_DNA"/>
</dbReference>
<keyword evidence="1" id="KW-1133">Transmembrane helix</keyword>
<name>A0ABN2LU26_9ACTN</name>
<keyword evidence="3" id="KW-1185">Reference proteome</keyword>